<dbReference type="Pfam" id="PF12696">
    <property type="entry name" value="TraG-D_C"/>
    <property type="match status" value="1"/>
</dbReference>
<evidence type="ECO:0000256" key="1">
    <source>
        <dbReference type="SAM" id="Coils"/>
    </source>
</evidence>
<feature type="domain" description="TraD/TraG TraM recognition site" evidence="3">
    <location>
        <begin position="688"/>
        <end position="764"/>
    </location>
</feature>
<evidence type="ECO:0000256" key="2">
    <source>
        <dbReference type="SAM" id="Phobius"/>
    </source>
</evidence>
<organism evidence="5 6">
    <name type="scientific">Candidatus Falkowbacteria bacterium CG23_combo_of_CG06-09_8_20_14_all_41_10</name>
    <dbReference type="NCBI Taxonomy" id="1974571"/>
    <lineage>
        <taxon>Bacteria</taxon>
        <taxon>Candidatus Falkowiibacteriota</taxon>
    </lineage>
</organism>
<dbReference type="AlphaFoldDB" id="A0A2G9ZNH8"/>
<dbReference type="PANTHER" id="PTHR30121">
    <property type="entry name" value="UNCHARACTERIZED PROTEIN YJGR-RELATED"/>
    <property type="match status" value="1"/>
</dbReference>
<dbReference type="InterPro" id="IPR032689">
    <property type="entry name" value="TraG-D_C"/>
</dbReference>
<reference evidence="5 6" key="1">
    <citation type="submission" date="2017-09" db="EMBL/GenBank/DDBJ databases">
        <title>Depth-based differentiation of microbial function through sediment-hosted aquifers and enrichment of novel symbionts in the deep terrestrial subsurface.</title>
        <authorList>
            <person name="Probst A.J."/>
            <person name="Ladd B."/>
            <person name="Jarett J.K."/>
            <person name="Geller-Mcgrath D.E."/>
            <person name="Sieber C.M."/>
            <person name="Emerson J.B."/>
            <person name="Anantharaman K."/>
            <person name="Thomas B.C."/>
            <person name="Malmstrom R."/>
            <person name="Stieglmeier M."/>
            <person name="Klingl A."/>
            <person name="Woyke T."/>
            <person name="Ryan C.M."/>
            <person name="Banfield J.F."/>
        </authorList>
    </citation>
    <scope>NUCLEOTIDE SEQUENCE [LARGE SCALE GENOMIC DNA]</scope>
    <source>
        <strain evidence="5">CG23_combo_of_CG06-09_8_20_14_all_41_10</strain>
    </source>
</reference>
<sequence>MEPNLALVDSGLAVAESSNFWPVLFLILGLVILLVIVKKLIKKFAVENSHLDQMIFLVRMPKEKPKDEGGATGLTTQQLREAIAQGETIFSGIGGLKADRGLRAWLFGREDHFSFEIVAHNSKISFYVAAPRAKALYLEQQIHAHYPEASIEEVDDYNAFTSRGAILSAFLRPKRNFIFPFKTYNDMEADPMNSIVNVMSKLELNESVSVQYVVRSAKRGWHKVMKDVVSKAYKIQSVSEVFKISTAALTGFSNFIIHYIILGPFNMLETKAKDNEVQRKELTEKEKEMLKKMEEKNSKAGLDINLRLVVAAPDKLRAQMYLDNMASAYSEYNYYEYGNTFGQAIKTNQQKIINNFIYRRFIKRQSFLLNTEEICSLFHFPLPHTETPNIDWLVSKTAPAPNNIPNEGIILGYNIFRGIKTNIRVKRLDRRRHCYAIGKSGTGKSVLLANMAIQDIENGDGVCIMEPNGDLIEDILNRIPPERAEDVIVFSPADMERPMGLNLLEFDERYPEQKSFVINEMIGIFDKLYDLKATGGPMFEQYMRNALLLIMDDPETGSTLMEISKVLADESFRKMKLNKCKNPTVVDFWRKEAEKAGGDAALANIVPYITSKLTSFVSNDMMRPIIGQQKSAFNMRDIMDNKKILMVDLPKGAIGETNAYLLGMIMVGKILMAALSRTDIPQEQRKDFYLYIDEFQNFTTNSICQILSEARKYALSLTVAHQYIGQLSKNNDNQIKDAIFGNVGTMISFKVGSEDAQFLTKDFGPVFNEYDMVNVGRGGSMKLLVDGATTRPFSFQTVWPLMGTAREEMAKKIRTLSRYKFGQDRSLVDSEILRRSGMIQ</sequence>
<protein>
    <submittedName>
        <fullName evidence="5">Uncharacterized protein</fullName>
    </submittedName>
</protein>
<feature type="coiled-coil region" evidence="1">
    <location>
        <begin position="265"/>
        <end position="299"/>
    </location>
</feature>
<keyword evidence="2" id="KW-0812">Transmembrane</keyword>
<dbReference type="InterPro" id="IPR058441">
    <property type="entry name" value="DUF8128"/>
</dbReference>
<proteinExistence type="predicted"/>
<accession>A0A2G9ZNH8</accession>
<dbReference type="PANTHER" id="PTHR30121:SF11">
    <property type="entry name" value="AAA+ ATPASE DOMAIN-CONTAINING PROTEIN"/>
    <property type="match status" value="1"/>
</dbReference>
<name>A0A2G9ZNH8_9BACT</name>
<keyword evidence="2" id="KW-0472">Membrane</keyword>
<dbReference type="Proteomes" id="UP000231408">
    <property type="component" value="Unassembled WGS sequence"/>
</dbReference>
<dbReference type="InterPro" id="IPR051162">
    <property type="entry name" value="T4SS_component"/>
</dbReference>
<evidence type="ECO:0000259" key="3">
    <source>
        <dbReference type="Pfam" id="PF12696"/>
    </source>
</evidence>
<feature type="transmembrane region" description="Helical" evidence="2">
    <location>
        <begin position="241"/>
        <end position="261"/>
    </location>
</feature>
<comment type="caution">
    <text evidence="5">The sequence shown here is derived from an EMBL/GenBank/DDBJ whole genome shotgun (WGS) entry which is preliminary data.</text>
</comment>
<evidence type="ECO:0000313" key="6">
    <source>
        <dbReference type="Proteomes" id="UP000231408"/>
    </source>
</evidence>
<dbReference type="InterPro" id="IPR027417">
    <property type="entry name" value="P-loop_NTPase"/>
</dbReference>
<dbReference type="EMBL" id="PCSE01000039">
    <property type="protein sequence ID" value="PIP34737.1"/>
    <property type="molecule type" value="Genomic_DNA"/>
</dbReference>
<gene>
    <name evidence="5" type="ORF">COX21_01305</name>
</gene>
<dbReference type="Pfam" id="PF26449">
    <property type="entry name" value="DUF8128"/>
    <property type="match status" value="1"/>
</dbReference>
<dbReference type="GO" id="GO:0016020">
    <property type="term" value="C:membrane"/>
    <property type="evidence" value="ECO:0007669"/>
    <property type="project" value="InterPro"/>
</dbReference>
<keyword evidence="2" id="KW-1133">Transmembrane helix</keyword>
<keyword evidence="1" id="KW-0175">Coiled coil</keyword>
<feature type="transmembrane region" description="Helical" evidence="2">
    <location>
        <begin position="20"/>
        <end position="37"/>
    </location>
</feature>
<dbReference type="CDD" id="cd01127">
    <property type="entry name" value="TrwB_TraG_TraD_VirD4"/>
    <property type="match status" value="1"/>
</dbReference>
<dbReference type="Gene3D" id="3.40.50.300">
    <property type="entry name" value="P-loop containing nucleotide triphosphate hydrolases"/>
    <property type="match status" value="2"/>
</dbReference>
<evidence type="ECO:0000313" key="5">
    <source>
        <dbReference type="EMBL" id="PIP34737.1"/>
    </source>
</evidence>
<dbReference type="SUPFAM" id="SSF52540">
    <property type="entry name" value="P-loop containing nucleoside triphosphate hydrolases"/>
    <property type="match status" value="1"/>
</dbReference>
<feature type="domain" description="DUF8128" evidence="4">
    <location>
        <begin position="108"/>
        <end position="392"/>
    </location>
</feature>
<evidence type="ECO:0000259" key="4">
    <source>
        <dbReference type="Pfam" id="PF26449"/>
    </source>
</evidence>